<proteinExistence type="predicted"/>
<dbReference type="EMBL" id="SMOL01000004">
    <property type="protein sequence ID" value="KAB2635034.1"/>
    <property type="molecule type" value="Genomic_DNA"/>
</dbReference>
<feature type="compositionally biased region" description="Acidic residues" evidence="1">
    <location>
        <begin position="192"/>
        <end position="202"/>
    </location>
</feature>
<dbReference type="OrthoDB" id="1751882at2759"/>
<dbReference type="InterPro" id="IPR005162">
    <property type="entry name" value="Retrotrans_gag_dom"/>
</dbReference>
<accession>A0A5N5IIH5</accession>
<sequence>MLILVGMMAGLMQVDGFNNSSQVGVVLGFTVVQVDGKMICSSSSFLARIRGNLWIGIKTQATVLTNNALTFEPITYSWENIEESFQLSADDAINGKVFKHLFQKRFIPLEYLDHKRDEFSELKQGKMSATEYHRKFTDLSRYSLEIVANPVEMLRRFKKGTSKKLCSMATLTPCSTYQEFFKVLLRVEDSENALDDSDEEEEKGVASSQVVPDSRGKENPNSYGAPLCRRCNNRHFEECRQGGSGRCFTCGLMGHKANQSIPLKQILGPSGYTLTGYGVIHSIREAIRRIRHIRAVDHSGIMEDSPRTLMLPLVVLVCRGSLINLVRDEVIKEIETCHDLSHERETIVEERMSGLSSSCGAK</sequence>
<dbReference type="Pfam" id="PF03732">
    <property type="entry name" value="Retrotrans_gag"/>
    <property type="match status" value="1"/>
</dbReference>
<evidence type="ECO:0000256" key="2">
    <source>
        <dbReference type="SAM" id="SignalP"/>
    </source>
</evidence>
<feature type="chain" id="PRO_5024316073" description="Retrotransposon gag domain-containing protein" evidence="2">
    <location>
        <begin position="17"/>
        <end position="362"/>
    </location>
</feature>
<keyword evidence="2" id="KW-0732">Signal</keyword>
<organism evidence="4 5">
    <name type="scientific">Pyrus ussuriensis x Pyrus communis</name>
    <dbReference type="NCBI Taxonomy" id="2448454"/>
    <lineage>
        <taxon>Eukaryota</taxon>
        <taxon>Viridiplantae</taxon>
        <taxon>Streptophyta</taxon>
        <taxon>Embryophyta</taxon>
        <taxon>Tracheophyta</taxon>
        <taxon>Spermatophyta</taxon>
        <taxon>Magnoliopsida</taxon>
        <taxon>eudicotyledons</taxon>
        <taxon>Gunneridae</taxon>
        <taxon>Pentapetalae</taxon>
        <taxon>rosids</taxon>
        <taxon>fabids</taxon>
        <taxon>Rosales</taxon>
        <taxon>Rosaceae</taxon>
        <taxon>Amygdaloideae</taxon>
        <taxon>Maleae</taxon>
        <taxon>Pyrus</taxon>
    </lineage>
</organism>
<protein>
    <recommendedName>
        <fullName evidence="3">Retrotransposon gag domain-containing protein</fullName>
    </recommendedName>
</protein>
<name>A0A5N5IIH5_9ROSA</name>
<feature type="region of interest" description="Disordered" evidence="1">
    <location>
        <begin position="192"/>
        <end position="221"/>
    </location>
</feature>
<evidence type="ECO:0000259" key="3">
    <source>
        <dbReference type="Pfam" id="PF03732"/>
    </source>
</evidence>
<dbReference type="Proteomes" id="UP000327157">
    <property type="component" value="Chromosome 5"/>
</dbReference>
<evidence type="ECO:0000313" key="5">
    <source>
        <dbReference type="Proteomes" id="UP000327157"/>
    </source>
</evidence>
<feature type="domain" description="Retrotransposon gag" evidence="3">
    <location>
        <begin position="97"/>
        <end position="160"/>
    </location>
</feature>
<evidence type="ECO:0000256" key="1">
    <source>
        <dbReference type="SAM" id="MobiDB-lite"/>
    </source>
</evidence>
<gene>
    <name evidence="4" type="ORF">D8674_025568</name>
</gene>
<reference evidence="5" key="2">
    <citation type="submission" date="2019-10" db="EMBL/GenBank/DDBJ databases">
        <title>A de novo genome assembly of a pear dwarfing rootstock.</title>
        <authorList>
            <person name="Wang F."/>
            <person name="Wang J."/>
            <person name="Li S."/>
            <person name="Zhang Y."/>
            <person name="Fang M."/>
            <person name="Ma L."/>
            <person name="Zhao Y."/>
            <person name="Jiang S."/>
        </authorList>
    </citation>
    <scope>NUCLEOTIDE SEQUENCE [LARGE SCALE GENOMIC DNA]</scope>
</reference>
<reference evidence="4 5" key="1">
    <citation type="submission" date="2019-09" db="EMBL/GenBank/DDBJ databases">
        <authorList>
            <person name="Ou C."/>
        </authorList>
    </citation>
    <scope>NUCLEOTIDE SEQUENCE [LARGE SCALE GENOMIC DNA]</scope>
    <source>
        <strain evidence="4">S2</strain>
        <tissue evidence="4">Leaf</tissue>
    </source>
</reference>
<keyword evidence="5" id="KW-1185">Reference proteome</keyword>
<comment type="caution">
    <text evidence="4">The sequence shown here is derived from an EMBL/GenBank/DDBJ whole genome shotgun (WGS) entry which is preliminary data.</text>
</comment>
<dbReference type="AlphaFoldDB" id="A0A5N5IIH5"/>
<evidence type="ECO:0000313" key="4">
    <source>
        <dbReference type="EMBL" id="KAB2635034.1"/>
    </source>
</evidence>
<feature type="signal peptide" evidence="2">
    <location>
        <begin position="1"/>
        <end position="16"/>
    </location>
</feature>
<reference evidence="4 5" key="3">
    <citation type="submission" date="2019-11" db="EMBL/GenBank/DDBJ databases">
        <title>A de novo genome assembly of a pear dwarfing rootstock.</title>
        <authorList>
            <person name="Wang F."/>
            <person name="Wang J."/>
            <person name="Li S."/>
            <person name="Zhang Y."/>
            <person name="Fang M."/>
            <person name="Ma L."/>
            <person name="Zhao Y."/>
            <person name="Jiang S."/>
        </authorList>
    </citation>
    <scope>NUCLEOTIDE SEQUENCE [LARGE SCALE GENOMIC DNA]</scope>
    <source>
        <strain evidence="4">S2</strain>
        <tissue evidence="4">Leaf</tissue>
    </source>
</reference>